<dbReference type="GO" id="GO:0005886">
    <property type="term" value="C:plasma membrane"/>
    <property type="evidence" value="ECO:0007669"/>
    <property type="project" value="TreeGrafter"/>
</dbReference>
<dbReference type="InterPro" id="IPR051697">
    <property type="entry name" value="Patched_domain-protein"/>
</dbReference>
<reference evidence="3" key="2">
    <citation type="submission" date="2016-04" db="UniProtKB">
        <authorList>
            <consortium name="WormBaseParasite"/>
        </authorList>
    </citation>
    <scope>IDENTIFICATION</scope>
</reference>
<dbReference type="AlphaFoldDB" id="A0A158P7Z2"/>
<proteinExistence type="predicted"/>
<dbReference type="Proteomes" id="UP000035642">
    <property type="component" value="Unassembled WGS sequence"/>
</dbReference>
<keyword evidence="1" id="KW-0812">Transmembrane</keyword>
<dbReference type="PANTHER" id="PTHR10796:SF87">
    <property type="entry name" value="SSD DOMAIN-CONTAINING PROTEIN"/>
    <property type="match status" value="1"/>
</dbReference>
<accession>A0A158P7Z2</accession>
<evidence type="ECO:0000313" key="2">
    <source>
        <dbReference type="Proteomes" id="UP000035642"/>
    </source>
</evidence>
<keyword evidence="1" id="KW-0472">Membrane</keyword>
<sequence length="143" mass="16465">MGEAASWSTRATLQHTWRAVAKRHEQYNVTIFQLHRDVFHQRRRLRFVITLARESRSDIDVHHIDEHRSIGWPMIQAGCSTILCISPLLLVDSYMVYVFVKTVYLVIVLGLLHGIVFLPALLLTVSFIPFFVAITFCSLNLTV</sequence>
<keyword evidence="2" id="KW-1185">Reference proteome</keyword>
<dbReference type="Gene3D" id="1.20.1640.10">
    <property type="entry name" value="Multidrug efflux transporter AcrB transmembrane domain"/>
    <property type="match status" value="1"/>
</dbReference>
<dbReference type="PANTHER" id="PTHR10796">
    <property type="entry name" value="PATCHED-RELATED"/>
    <property type="match status" value="1"/>
</dbReference>
<dbReference type="GO" id="GO:0018996">
    <property type="term" value="P:molting cycle, collagen and cuticulin-based cuticle"/>
    <property type="evidence" value="ECO:0007669"/>
    <property type="project" value="TreeGrafter"/>
</dbReference>
<dbReference type="GO" id="GO:0030659">
    <property type="term" value="C:cytoplasmic vesicle membrane"/>
    <property type="evidence" value="ECO:0007669"/>
    <property type="project" value="TreeGrafter"/>
</dbReference>
<feature type="transmembrane region" description="Helical" evidence="1">
    <location>
        <begin position="103"/>
        <end position="136"/>
    </location>
</feature>
<keyword evidence="1" id="KW-1133">Transmembrane helix</keyword>
<evidence type="ECO:0000313" key="3">
    <source>
        <dbReference type="WBParaSite" id="ACAC_0000336001-mRNA-1"/>
    </source>
</evidence>
<name>A0A158P7Z2_ANGCA</name>
<dbReference type="GO" id="GO:0006897">
    <property type="term" value="P:endocytosis"/>
    <property type="evidence" value="ECO:0007669"/>
    <property type="project" value="TreeGrafter"/>
</dbReference>
<dbReference type="WBParaSite" id="ACAC_0000336001-mRNA-1">
    <property type="protein sequence ID" value="ACAC_0000336001-mRNA-1"/>
    <property type="gene ID" value="ACAC_0000336001"/>
</dbReference>
<evidence type="ECO:0000256" key="1">
    <source>
        <dbReference type="SAM" id="Phobius"/>
    </source>
</evidence>
<reference evidence="2" key="1">
    <citation type="submission" date="2012-09" db="EMBL/GenBank/DDBJ databases">
        <authorList>
            <person name="Martin A.A."/>
        </authorList>
    </citation>
    <scope>NUCLEOTIDE SEQUENCE</scope>
</reference>
<organism evidence="2 3">
    <name type="scientific">Angiostrongylus cantonensis</name>
    <name type="common">Rat lungworm</name>
    <dbReference type="NCBI Taxonomy" id="6313"/>
    <lineage>
        <taxon>Eukaryota</taxon>
        <taxon>Metazoa</taxon>
        <taxon>Ecdysozoa</taxon>
        <taxon>Nematoda</taxon>
        <taxon>Chromadorea</taxon>
        <taxon>Rhabditida</taxon>
        <taxon>Rhabditina</taxon>
        <taxon>Rhabditomorpha</taxon>
        <taxon>Strongyloidea</taxon>
        <taxon>Metastrongylidae</taxon>
        <taxon>Angiostrongylus</taxon>
    </lineage>
</organism>
<protein>
    <submittedName>
        <fullName evidence="3">SSD domain-containing protein</fullName>
    </submittedName>
</protein>
<dbReference type="SUPFAM" id="SSF82866">
    <property type="entry name" value="Multidrug efflux transporter AcrB transmembrane domain"/>
    <property type="match status" value="1"/>
</dbReference>